<reference evidence="11" key="2">
    <citation type="submission" date="2023-05" db="EMBL/GenBank/DDBJ databases">
        <authorList>
            <consortium name="Lawrence Berkeley National Laboratory"/>
            <person name="Steindorff A."/>
            <person name="Hensen N."/>
            <person name="Bonometti L."/>
            <person name="Westerberg I."/>
            <person name="Brannstrom I.O."/>
            <person name="Guillou S."/>
            <person name="Cros-Aarteil S."/>
            <person name="Calhoun S."/>
            <person name="Haridas S."/>
            <person name="Kuo A."/>
            <person name="Mondo S."/>
            <person name="Pangilinan J."/>
            <person name="Riley R."/>
            <person name="Labutti K."/>
            <person name="Andreopoulos B."/>
            <person name="Lipzen A."/>
            <person name="Chen C."/>
            <person name="Yanf M."/>
            <person name="Daum C."/>
            <person name="Ng V."/>
            <person name="Clum A."/>
            <person name="Ohm R."/>
            <person name="Martin F."/>
            <person name="Silar P."/>
            <person name="Natvig D."/>
            <person name="Lalanne C."/>
            <person name="Gautier V."/>
            <person name="Ament-Velasquez S.L."/>
            <person name="Kruys A."/>
            <person name="Hutchinson M.I."/>
            <person name="Powell A.J."/>
            <person name="Barry K."/>
            <person name="Miller A.N."/>
            <person name="Grigoriev I.V."/>
            <person name="Debuchy R."/>
            <person name="Gladieux P."/>
            <person name="Thoren M.H."/>
            <person name="Johannesson H."/>
        </authorList>
    </citation>
    <scope>NUCLEOTIDE SEQUENCE</scope>
    <source>
        <strain evidence="11">CBS 757.83</strain>
    </source>
</reference>
<feature type="transmembrane region" description="Helical" evidence="10">
    <location>
        <begin position="234"/>
        <end position="252"/>
    </location>
</feature>
<evidence type="ECO:0000313" key="12">
    <source>
        <dbReference type="Proteomes" id="UP001305647"/>
    </source>
</evidence>
<dbReference type="EMBL" id="MU863624">
    <property type="protein sequence ID" value="KAK4106317.1"/>
    <property type="molecule type" value="Genomic_DNA"/>
</dbReference>
<sequence>MTVSERLGPTWHDTLAADPQGGDKLRAVEAGATDGIDRIRITWVTRVTLHHGMTATMEQSSHMQEVASRGAEHDHHGSSTGYNTQTLRRHVDDPINPRAPQHALNLPFEHPRYPSNPRRQSTASRADYDIPDTYANLDETLDVSPVQNPHEERFRSLEQVRSQEQETARERNPERRKSRSKGHPLDKKTEKRKYDISRFTTQLYTVSYLILFSILGTLARLGLQALTTYPGTPIIFTSIWPNFAGSLVMGFLSEDRMLFQDAQDRQPEQPPPPSTDEEHGSAPAKQAHTALKKAIPLYIGLATGFCGSLTSFSSFVRDMFLALSNDFPASSNPTNSSTTTPHPPRNGGHSFLALLSVPIVTVPLSLSALFLGAHCAIALARLTPRMVALPRRWRSALDRLAVLLGWGCWLGAMLLSVLPPRGHDDWRGKAVFALVFAPLGCLARFYLSLALNGRVAAFPLGTFAANLTGTAVLALAWDLAHSAGVGGRAPVAGCQVLAGVQDGFCGCLTTVSTWVGELAALRRRHAYVYGGASVLGGLAVVVAVMGGLRWSGEYERAACG</sequence>
<feature type="transmembrane region" description="Helical" evidence="10">
    <location>
        <begin position="201"/>
        <end position="222"/>
    </location>
</feature>
<dbReference type="PANTHER" id="PTHR28259">
    <property type="entry name" value="FLUORIDE EXPORT PROTEIN 1-RELATED"/>
    <property type="match status" value="1"/>
</dbReference>
<keyword evidence="5 10" id="KW-1133">Transmembrane helix</keyword>
<feature type="transmembrane region" description="Helical" evidence="10">
    <location>
        <begin position="295"/>
        <end position="316"/>
    </location>
</feature>
<dbReference type="GO" id="GO:0005886">
    <property type="term" value="C:plasma membrane"/>
    <property type="evidence" value="ECO:0007669"/>
    <property type="project" value="UniProtKB-SubCell"/>
</dbReference>
<dbReference type="Pfam" id="PF02537">
    <property type="entry name" value="CRCB"/>
    <property type="match status" value="2"/>
</dbReference>
<dbReference type="GO" id="GO:1903425">
    <property type="term" value="F:fluoride transmembrane transporter activity"/>
    <property type="evidence" value="ECO:0007669"/>
    <property type="project" value="TreeGrafter"/>
</dbReference>
<comment type="similarity">
    <text evidence="7">Belongs to the fluoride channel Fluc/FEX (TC 1.A.43) family.</text>
</comment>
<gene>
    <name evidence="11" type="ORF">N658DRAFT_555251</name>
</gene>
<evidence type="ECO:0000313" key="11">
    <source>
        <dbReference type="EMBL" id="KAK4106317.1"/>
    </source>
</evidence>
<evidence type="ECO:0000256" key="2">
    <source>
        <dbReference type="ARBA" id="ARBA00004651"/>
    </source>
</evidence>
<feature type="region of interest" description="Disordered" evidence="9">
    <location>
        <begin position="154"/>
        <end position="190"/>
    </location>
</feature>
<keyword evidence="6 10" id="KW-0472">Membrane</keyword>
<evidence type="ECO:0000256" key="3">
    <source>
        <dbReference type="ARBA" id="ARBA00022475"/>
    </source>
</evidence>
<reference evidence="11" key="1">
    <citation type="journal article" date="2023" name="Mol. Phylogenet. Evol.">
        <title>Genome-scale phylogeny and comparative genomics of the fungal order Sordariales.</title>
        <authorList>
            <person name="Hensen N."/>
            <person name="Bonometti L."/>
            <person name="Westerberg I."/>
            <person name="Brannstrom I.O."/>
            <person name="Guillou S."/>
            <person name="Cros-Aarteil S."/>
            <person name="Calhoun S."/>
            <person name="Haridas S."/>
            <person name="Kuo A."/>
            <person name="Mondo S."/>
            <person name="Pangilinan J."/>
            <person name="Riley R."/>
            <person name="LaButti K."/>
            <person name="Andreopoulos B."/>
            <person name="Lipzen A."/>
            <person name="Chen C."/>
            <person name="Yan M."/>
            <person name="Daum C."/>
            <person name="Ng V."/>
            <person name="Clum A."/>
            <person name="Steindorff A."/>
            <person name="Ohm R.A."/>
            <person name="Martin F."/>
            <person name="Silar P."/>
            <person name="Natvig D.O."/>
            <person name="Lalanne C."/>
            <person name="Gautier V."/>
            <person name="Ament-Velasquez S.L."/>
            <person name="Kruys A."/>
            <person name="Hutchinson M.I."/>
            <person name="Powell A.J."/>
            <person name="Barry K."/>
            <person name="Miller A.N."/>
            <person name="Grigoriev I.V."/>
            <person name="Debuchy R."/>
            <person name="Gladieux P."/>
            <person name="Hiltunen Thoren M."/>
            <person name="Johannesson H."/>
        </authorList>
    </citation>
    <scope>NUCLEOTIDE SEQUENCE</scope>
    <source>
        <strain evidence="11">CBS 757.83</strain>
    </source>
</reference>
<proteinExistence type="inferred from homology"/>
<comment type="caution">
    <text evidence="11">The sequence shown here is derived from an EMBL/GenBank/DDBJ whole genome shotgun (WGS) entry which is preliminary data.</text>
</comment>
<keyword evidence="12" id="KW-1185">Reference proteome</keyword>
<evidence type="ECO:0000256" key="1">
    <source>
        <dbReference type="ARBA" id="ARBA00002598"/>
    </source>
</evidence>
<evidence type="ECO:0000256" key="10">
    <source>
        <dbReference type="SAM" id="Phobius"/>
    </source>
</evidence>
<feature type="transmembrane region" description="Helical" evidence="10">
    <location>
        <begin position="456"/>
        <end position="477"/>
    </location>
</feature>
<evidence type="ECO:0000256" key="7">
    <source>
        <dbReference type="ARBA" id="ARBA00035120"/>
    </source>
</evidence>
<evidence type="ECO:0000256" key="5">
    <source>
        <dbReference type="ARBA" id="ARBA00022989"/>
    </source>
</evidence>
<protein>
    <recommendedName>
        <fullName evidence="13">CrcB-like protein</fullName>
    </recommendedName>
</protein>
<feature type="transmembrane region" description="Helical" evidence="10">
    <location>
        <begin position="400"/>
        <end position="418"/>
    </location>
</feature>
<dbReference type="Proteomes" id="UP001305647">
    <property type="component" value="Unassembled WGS sequence"/>
</dbReference>
<comment type="function">
    <text evidence="1">Fluoride channel required for the rapid expulsion of cytoplasmic fluoride.</text>
</comment>
<comment type="catalytic activity">
    <reaction evidence="8">
        <text>fluoride(in) = fluoride(out)</text>
        <dbReference type="Rhea" id="RHEA:76159"/>
        <dbReference type="ChEBI" id="CHEBI:17051"/>
    </reaction>
    <physiologicalReaction direction="left-to-right" evidence="8">
        <dbReference type="Rhea" id="RHEA:76160"/>
    </physiologicalReaction>
</comment>
<evidence type="ECO:0000256" key="6">
    <source>
        <dbReference type="ARBA" id="ARBA00023136"/>
    </source>
</evidence>
<comment type="subcellular location">
    <subcellularLocation>
        <location evidence="2">Cell membrane</location>
        <topology evidence="2">Multi-pass membrane protein</topology>
    </subcellularLocation>
</comment>
<evidence type="ECO:0008006" key="13">
    <source>
        <dbReference type="Google" id="ProtNLM"/>
    </source>
</evidence>
<evidence type="ECO:0000256" key="9">
    <source>
        <dbReference type="SAM" id="MobiDB-lite"/>
    </source>
</evidence>
<evidence type="ECO:0000256" key="8">
    <source>
        <dbReference type="ARBA" id="ARBA00035585"/>
    </source>
</evidence>
<feature type="transmembrane region" description="Helical" evidence="10">
    <location>
        <begin position="526"/>
        <end position="548"/>
    </location>
</feature>
<feature type="compositionally biased region" description="Basic and acidic residues" evidence="9">
    <location>
        <begin position="154"/>
        <end position="175"/>
    </location>
</feature>
<feature type="region of interest" description="Disordered" evidence="9">
    <location>
        <begin position="263"/>
        <end position="285"/>
    </location>
</feature>
<accession>A0AAN6T705</accession>
<evidence type="ECO:0000256" key="4">
    <source>
        <dbReference type="ARBA" id="ARBA00022692"/>
    </source>
</evidence>
<feature type="region of interest" description="Disordered" evidence="9">
    <location>
        <begin position="60"/>
        <end position="129"/>
    </location>
</feature>
<keyword evidence="3" id="KW-1003">Cell membrane</keyword>
<keyword evidence="4 10" id="KW-0812">Transmembrane</keyword>
<feature type="transmembrane region" description="Helical" evidence="10">
    <location>
        <begin position="430"/>
        <end position="449"/>
    </location>
</feature>
<dbReference type="PANTHER" id="PTHR28259:SF1">
    <property type="entry name" value="FLUORIDE EXPORT PROTEIN 1-RELATED"/>
    <property type="match status" value="1"/>
</dbReference>
<name>A0AAN6T705_9PEZI</name>
<feature type="transmembrane region" description="Helical" evidence="10">
    <location>
        <begin position="351"/>
        <end position="379"/>
    </location>
</feature>
<organism evidence="11 12">
    <name type="scientific">Parathielavia hyrcaniae</name>
    <dbReference type="NCBI Taxonomy" id="113614"/>
    <lineage>
        <taxon>Eukaryota</taxon>
        <taxon>Fungi</taxon>
        <taxon>Dikarya</taxon>
        <taxon>Ascomycota</taxon>
        <taxon>Pezizomycotina</taxon>
        <taxon>Sordariomycetes</taxon>
        <taxon>Sordariomycetidae</taxon>
        <taxon>Sordariales</taxon>
        <taxon>Chaetomiaceae</taxon>
        <taxon>Parathielavia</taxon>
    </lineage>
</organism>
<dbReference type="AlphaFoldDB" id="A0AAN6T705"/>
<dbReference type="InterPro" id="IPR003691">
    <property type="entry name" value="FluC"/>
</dbReference>